<feature type="coiled-coil region" evidence="1">
    <location>
        <begin position="14"/>
        <end position="76"/>
    </location>
</feature>
<accession>A0ABS6PDS5</accession>
<keyword evidence="4" id="KW-1185">Reference proteome</keyword>
<reference evidence="3 4" key="1">
    <citation type="submission" date="2021-06" db="EMBL/GenBank/DDBJ databases">
        <title>Updating the genus Pseudomonas: Description of 43 new species and partition of the Pseudomonas putida group.</title>
        <authorList>
            <person name="Girard L."/>
            <person name="Lood C."/>
            <person name="Vandamme P."/>
            <person name="Rokni-Zadeh H."/>
            <person name="Van Noort V."/>
            <person name="Hofte M."/>
            <person name="Lavigne R."/>
            <person name="De Mot R."/>
        </authorList>
    </citation>
    <scope>NUCLEOTIDE SEQUENCE [LARGE SCALE GENOMIC DNA]</scope>
    <source>
        <strain evidence="3 4">COR58</strain>
    </source>
</reference>
<gene>
    <name evidence="3" type="ORF">KVG96_11720</name>
</gene>
<dbReference type="RefSeq" id="WP_217892212.1">
    <property type="nucleotide sequence ID" value="NZ_JAHSTS010000001.1"/>
</dbReference>
<name>A0ABS6PDS5_9PSED</name>
<dbReference type="Proteomes" id="UP000765224">
    <property type="component" value="Unassembled WGS sequence"/>
</dbReference>
<evidence type="ECO:0000313" key="4">
    <source>
        <dbReference type="Proteomes" id="UP000765224"/>
    </source>
</evidence>
<dbReference type="EMBL" id="JAHSTS010000001">
    <property type="protein sequence ID" value="MBV4458622.1"/>
    <property type="molecule type" value="Genomic_DNA"/>
</dbReference>
<proteinExistence type="predicted"/>
<organism evidence="3 4">
    <name type="scientific">Pseudomonas ekonensis</name>
    <dbReference type="NCBI Taxonomy" id="2842353"/>
    <lineage>
        <taxon>Bacteria</taxon>
        <taxon>Pseudomonadati</taxon>
        <taxon>Pseudomonadota</taxon>
        <taxon>Gammaproteobacteria</taxon>
        <taxon>Pseudomonadales</taxon>
        <taxon>Pseudomonadaceae</taxon>
        <taxon>Pseudomonas</taxon>
    </lineage>
</organism>
<comment type="caution">
    <text evidence="3">The sequence shown here is derived from an EMBL/GenBank/DDBJ whole genome shotgun (WGS) entry which is preliminary data.</text>
</comment>
<evidence type="ECO:0000313" key="3">
    <source>
        <dbReference type="EMBL" id="MBV4458622.1"/>
    </source>
</evidence>
<evidence type="ECO:0000256" key="2">
    <source>
        <dbReference type="SAM" id="MobiDB-lite"/>
    </source>
</evidence>
<protein>
    <submittedName>
        <fullName evidence="3">Uncharacterized protein</fullName>
    </submittedName>
</protein>
<feature type="region of interest" description="Disordered" evidence="2">
    <location>
        <begin position="78"/>
        <end position="110"/>
    </location>
</feature>
<sequence length="110" mass="12600">MPSPRQHTQTRACREFALQQNQRLIRQAHALNAEAFALIANVRTNVDTFEQYHLLRNKAEEKFQEAKEHLRLVNETFAEPAAPADRPRPLSAGKPRQAIAHEPVLRLTGR</sequence>
<keyword evidence="1" id="KW-0175">Coiled coil</keyword>
<evidence type="ECO:0000256" key="1">
    <source>
        <dbReference type="SAM" id="Coils"/>
    </source>
</evidence>